<organism evidence="1 2">
    <name type="scientific">Smallanthus sonchifolius</name>
    <dbReference type="NCBI Taxonomy" id="185202"/>
    <lineage>
        <taxon>Eukaryota</taxon>
        <taxon>Viridiplantae</taxon>
        <taxon>Streptophyta</taxon>
        <taxon>Embryophyta</taxon>
        <taxon>Tracheophyta</taxon>
        <taxon>Spermatophyta</taxon>
        <taxon>Magnoliopsida</taxon>
        <taxon>eudicotyledons</taxon>
        <taxon>Gunneridae</taxon>
        <taxon>Pentapetalae</taxon>
        <taxon>asterids</taxon>
        <taxon>campanulids</taxon>
        <taxon>Asterales</taxon>
        <taxon>Asteraceae</taxon>
        <taxon>Asteroideae</taxon>
        <taxon>Heliantheae alliance</taxon>
        <taxon>Millerieae</taxon>
        <taxon>Smallanthus</taxon>
    </lineage>
</organism>
<evidence type="ECO:0000313" key="2">
    <source>
        <dbReference type="Proteomes" id="UP001056120"/>
    </source>
</evidence>
<protein>
    <submittedName>
        <fullName evidence="1">Uncharacterized protein</fullName>
    </submittedName>
</protein>
<dbReference type="EMBL" id="CM042039">
    <property type="protein sequence ID" value="KAI3726486.1"/>
    <property type="molecule type" value="Genomic_DNA"/>
</dbReference>
<evidence type="ECO:0000313" key="1">
    <source>
        <dbReference type="EMBL" id="KAI3726486.1"/>
    </source>
</evidence>
<keyword evidence="2" id="KW-1185">Reference proteome</keyword>
<sequence length="201" mass="22245">MGSREKDIDLKRLIPLKGLGLPETNGDSKSSSPADSPQGAPSSARHTGKERFCHTSVMNFIFEELLVKRKRINSMLHKAQGLRVLFFLLVFVKVIHSWASKKFMSGWFVLSSPPTLHLTKSSHIFAGYIYGQGSNAFKEVAIIKHPNAGEYAFGFITSTLVLRKSSEIVISGGMSIPKILTMTNPPNLFPPRDGKYVIPEV</sequence>
<accession>A0ACB9BWQ1</accession>
<dbReference type="Proteomes" id="UP001056120">
    <property type="component" value="Linkage Group LG22"/>
</dbReference>
<reference evidence="2" key="1">
    <citation type="journal article" date="2022" name="Mol. Ecol. Resour.">
        <title>The genomes of chicory, endive, great burdock and yacon provide insights into Asteraceae palaeo-polyploidization history and plant inulin production.</title>
        <authorList>
            <person name="Fan W."/>
            <person name="Wang S."/>
            <person name="Wang H."/>
            <person name="Wang A."/>
            <person name="Jiang F."/>
            <person name="Liu H."/>
            <person name="Zhao H."/>
            <person name="Xu D."/>
            <person name="Zhang Y."/>
        </authorList>
    </citation>
    <scope>NUCLEOTIDE SEQUENCE [LARGE SCALE GENOMIC DNA]</scope>
    <source>
        <strain evidence="2">cv. Yunnan</strain>
    </source>
</reference>
<name>A0ACB9BWQ1_9ASTR</name>
<reference evidence="1 2" key="2">
    <citation type="journal article" date="2022" name="Mol. Ecol. Resour.">
        <title>The genomes of chicory, endive, great burdock and yacon provide insights into Asteraceae paleo-polyploidization history and plant inulin production.</title>
        <authorList>
            <person name="Fan W."/>
            <person name="Wang S."/>
            <person name="Wang H."/>
            <person name="Wang A."/>
            <person name="Jiang F."/>
            <person name="Liu H."/>
            <person name="Zhao H."/>
            <person name="Xu D."/>
            <person name="Zhang Y."/>
        </authorList>
    </citation>
    <scope>NUCLEOTIDE SEQUENCE [LARGE SCALE GENOMIC DNA]</scope>
    <source>
        <strain evidence="2">cv. Yunnan</strain>
        <tissue evidence="1">Leaves</tissue>
    </source>
</reference>
<gene>
    <name evidence="1" type="ORF">L1987_66283</name>
</gene>
<comment type="caution">
    <text evidence="1">The sequence shown here is derived from an EMBL/GenBank/DDBJ whole genome shotgun (WGS) entry which is preliminary data.</text>
</comment>
<proteinExistence type="predicted"/>